<gene>
    <name evidence="1" type="ORF">B1756_08280</name>
</gene>
<dbReference type="AlphaFoldDB" id="A0A2Z2HW17"/>
<organism evidence="1 2">
    <name type="scientific">Natrarchaeobaculum aegyptiacum</name>
    <dbReference type="NCBI Taxonomy" id="745377"/>
    <lineage>
        <taxon>Archaea</taxon>
        <taxon>Methanobacteriati</taxon>
        <taxon>Methanobacteriota</taxon>
        <taxon>Stenosarchaea group</taxon>
        <taxon>Halobacteria</taxon>
        <taxon>Halobacteriales</taxon>
        <taxon>Natrialbaceae</taxon>
        <taxon>Natrarchaeobaculum</taxon>
    </lineage>
</organism>
<proteinExistence type="predicted"/>
<dbReference type="KEGG" id="naj:B1756_08280"/>
<reference evidence="2" key="1">
    <citation type="submission" date="2017-02" db="EMBL/GenBank/DDBJ databases">
        <title>Natronthermophilus aegyptiacus gen. nov.,sp. nov., an aerobic, extremely halophilic alkalithermophilic archaeon isolated from the athalassohaline Wadi An Natrun, Egypt.</title>
        <authorList>
            <person name="Zhao B."/>
        </authorList>
    </citation>
    <scope>NUCLEOTIDE SEQUENCE [LARGE SCALE GENOMIC DNA]</scope>
    <source>
        <strain evidence="2">JW/NM-HA 15</strain>
    </source>
</reference>
<evidence type="ECO:0000313" key="1">
    <source>
        <dbReference type="EMBL" id="ARS89737.1"/>
    </source>
</evidence>
<evidence type="ECO:0000313" key="2">
    <source>
        <dbReference type="Proteomes" id="UP000250088"/>
    </source>
</evidence>
<dbReference type="RefSeq" id="WP_086888114.1">
    <property type="nucleotide sequence ID" value="NZ_CP019893.1"/>
</dbReference>
<protein>
    <submittedName>
        <fullName evidence="1">Phosphoesterase</fullName>
    </submittedName>
</protein>
<dbReference type="Gene3D" id="3.90.1140.10">
    <property type="entry name" value="Cyclic phosphodiesterase"/>
    <property type="match status" value="1"/>
</dbReference>
<dbReference type="GeneID" id="32894070"/>
<dbReference type="EMBL" id="CP019893">
    <property type="protein sequence ID" value="ARS89737.1"/>
    <property type="molecule type" value="Genomic_DNA"/>
</dbReference>
<dbReference type="Pfam" id="PF13563">
    <property type="entry name" value="2_5_RNA_ligase2"/>
    <property type="match status" value="1"/>
</dbReference>
<dbReference type="SUPFAM" id="SSF55144">
    <property type="entry name" value="LigT-like"/>
    <property type="match status" value="1"/>
</dbReference>
<accession>A0A2Z2HW17</accession>
<name>A0A2Z2HW17_9EURY</name>
<dbReference type="Proteomes" id="UP000250088">
    <property type="component" value="Chromosome"/>
</dbReference>
<sequence>MYSVNVPVPGRVRTLANDLYPELVGFDAVREDHSCLLKRLGDADHVHQLQHRAHRALEGAPAVEARITGIDYFEDPPLGSAPVVYLVVESPGLETIHRNLTDHFDAVSGLEGGDYVPHVTLARGGDLEAARRLADRDVDPITWTVSELEFWDGTYRLPVSRVSLPA</sequence>
<dbReference type="OrthoDB" id="200286at2157"/>
<keyword evidence="2" id="KW-1185">Reference proteome</keyword>
<dbReference type="InterPro" id="IPR009097">
    <property type="entry name" value="Cyclic_Pdiesterase"/>
</dbReference>